<dbReference type="Gene3D" id="1.10.490.10">
    <property type="entry name" value="Globins"/>
    <property type="match status" value="1"/>
</dbReference>
<keyword evidence="5" id="KW-0479">Metal-binding</keyword>
<evidence type="ECO:0000313" key="10">
    <source>
        <dbReference type="RefSeq" id="XP_021540965.2"/>
    </source>
</evidence>
<dbReference type="InterPro" id="IPR000971">
    <property type="entry name" value="Globin"/>
</dbReference>
<dbReference type="CDD" id="cd08925">
    <property type="entry name" value="Hb-beta-like"/>
    <property type="match status" value="1"/>
</dbReference>
<dbReference type="GO" id="GO:0004601">
    <property type="term" value="F:peroxidase activity"/>
    <property type="evidence" value="ECO:0007669"/>
    <property type="project" value="TreeGrafter"/>
</dbReference>
<evidence type="ECO:0000313" key="9">
    <source>
        <dbReference type="Proteomes" id="UP000248481"/>
    </source>
</evidence>
<dbReference type="SUPFAM" id="SSF46458">
    <property type="entry name" value="Globin-like"/>
    <property type="match status" value="1"/>
</dbReference>
<dbReference type="GO" id="GO:0005833">
    <property type="term" value="C:hemoglobin complex"/>
    <property type="evidence" value="ECO:0007669"/>
    <property type="project" value="InterPro"/>
</dbReference>
<feature type="domain" description="Globin" evidence="8">
    <location>
        <begin position="3"/>
        <end position="147"/>
    </location>
</feature>
<dbReference type="GO" id="GO:0043177">
    <property type="term" value="F:organic acid binding"/>
    <property type="evidence" value="ECO:0007669"/>
    <property type="project" value="TreeGrafter"/>
</dbReference>
<evidence type="ECO:0000256" key="6">
    <source>
        <dbReference type="ARBA" id="ARBA00023004"/>
    </source>
</evidence>
<dbReference type="InterPro" id="IPR009050">
    <property type="entry name" value="Globin-like_sf"/>
</dbReference>
<sequence length="147" mass="16172">MVHLTAEEKSLVSGLWGKVKVDEVGGEALGRLLVVYPWTQRFFDSFGDLSSPNAIMSNPKVKAHGKKVLNSFSDGLKNLDNLKGTFAKLSELHCDQLHVDPENFKLLGNVLVCVLARHFGKEFTPQVQGAFQKVVTGVANALAHKYH</sequence>
<name>A0A2Y9GSZ0_NEOSC</name>
<dbReference type="AlphaFoldDB" id="A0A2Y9GSZ0"/>
<keyword evidence="2 7" id="KW-0813">Transport</keyword>
<dbReference type="InterPro" id="IPR012292">
    <property type="entry name" value="Globin/Proto"/>
</dbReference>
<keyword evidence="3 7" id="KW-0349">Heme</keyword>
<dbReference type="RefSeq" id="XP_021540965.2">
    <property type="nucleotide sequence ID" value="XM_021685290.2"/>
</dbReference>
<organism evidence="9 10">
    <name type="scientific">Neomonachus schauinslandi</name>
    <name type="common">Hawaiian monk seal</name>
    <name type="synonym">Monachus schauinslandi</name>
    <dbReference type="NCBI Taxonomy" id="29088"/>
    <lineage>
        <taxon>Eukaryota</taxon>
        <taxon>Metazoa</taxon>
        <taxon>Chordata</taxon>
        <taxon>Craniata</taxon>
        <taxon>Vertebrata</taxon>
        <taxon>Euteleostomi</taxon>
        <taxon>Mammalia</taxon>
        <taxon>Eutheria</taxon>
        <taxon>Laurasiatheria</taxon>
        <taxon>Carnivora</taxon>
        <taxon>Caniformia</taxon>
        <taxon>Pinnipedia</taxon>
        <taxon>Phocidae</taxon>
        <taxon>Monachinae</taxon>
        <taxon>Monachini</taxon>
        <taxon>Neomonachus</taxon>
    </lineage>
</organism>
<reference evidence="10" key="1">
    <citation type="submission" date="2025-08" db="UniProtKB">
        <authorList>
            <consortium name="RefSeq"/>
        </authorList>
    </citation>
    <scope>IDENTIFICATION</scope>
    <source>
        <tissue evidence="10">Blood</tissue>
    </source>
</reference>
<dbReference type="STRING" id="29088.A0A2Y9GSZ0"/>
<dbReference type="PROSITE" id="PS01033">
    <property type="entry name" value="GLOBIN"/>
    <property type="match status" value="1"/>
</dbReference>
<dbReference type="InParanoid" id="A0A2Y9GSZ0"/>
<dbReference type="PANTHER" id="PTHR11442:SF42">
    <property type="entry name" value="HEMOGLOBIN SUBUNIT BETA"/>
    <property type="match status" value="1"/>
</dbReference>
<evidence type="ECO:0000256" key="7">
    <source>
        <dbReference type="RuleBase" id="RU000356"/>
    </source>
</evidence>
<dbReference type="GO" id="GO:0072562">
    <property type="term" value="C:blood microparticle"/>
    <property type="evidence" value="ECO:0007669"/>
    <property type="project" value="TreeGrafter"/>
</dbReference>
<evidence type="ECO:0000259" key="8">
    <source>
        <dbReference type="PROSITE" id="PS01033"/>
    </source>
</evidence>
<keyword evidence="9" id="KW-1185">Reference proteome</keyword>
<dbReference type="FunCoup" id="A0A2Y9GSZ0">
    <property type="interactions" value="2"/>
</dbReference>
<dbReference type="PRINTS" id="PR00814">
    <property type="entry name" value="BETAHAEM"/>
</dbReference>
<dbReference type="GO" id="GO:0042744">
    <property type="term" value="P:hydrogen peroxide catabolic process"/>
    <property type="evidence" value="ECO:0007669"/>
    <property type="project" value="TreeGrafter"/>
</dbReference>
<keyword evidence="6" id="KW-0408">Iron</keyword>
<dbReference type="GO" id="GO:0019825">
    <property type="term" value="F:oxygen binding"/>
    <property type="evidence" value="ECO:0007669"/>
    <property type="project" value="InterPro"/>
</dbReference>
<dbReference type="PANTHER" id="PTHR11442">
    <property type="entry name" value="HEMOGLOBIN FAMILY MEMBER"/>
    <property type="match status" value="1"/>
</dbReference>
<evidence type="ECO:0000256" key="4">
    <source>
        <dbReference type="ARBA" id="ARBA00022621"/>
    </source>
</evidence>
<accession>A0A2Y9GSZ0</accession>
<dbReference type="GO" id="GO:0005344">
    <property type="term" value="F:oxygen carrier activity"/>
    <property type="evidence" value="ECO:0007669"/>
    <property type="project" value="UniProtKB-KW"/>
</dbReference>
<dbReference type="FunFam" id="1.10.490.10:FF:000001">
    <property type="entry name" value="Hemoglobin subunit beta"/>
    <property type="match status" value="1"/>
</dbReference>
<evidence type="ECO:0000256" key="3">
    <source>
        <dbReference type="ARBA" id="ARBA00022617"/>
    </source>
</evidence>
<evidence type="ECO:0000256" key="2">
    <source>
        <dbReference type="ARBA" id="ARBA00022448"/>
    </source>
</evidence>
<protein>
    <submittedName>
        <fullName evidence="10">Hemoglobin subunit beta isoform X4</fullName>
    </submittedName>
</protein>
<dbReference type="GO" id="GO:0046872">
    <property type="term" value="F:metal ion binding"/>
    <property type="evidence" value="ECO:0007669"/>
    <property type="project" value="UniProtKB-KW"/>
</dbReference>
<dbReference type="Proteomes" id="UP000248481">
    <property type="component" value="Chromosome 11"/>
</dbReference>
<proteinExistence type="inferred from homology"/>
<comment type="similarity">
    <text evidence="1 7">Belongs to the globin family.</text>
</comment>
<dbReference type="GO" id="GO:0020037">
    <property type="term" value="F:heme binding"/>
    <property type="evidence" value="ECO:0007669"/>
    <property type="project" value="InterPro"/>
</dbReference>
<dbReference type="InterPro" id="IPR002337">
    <property type="entry name" value="Hemoglobin_b"/>
</dbReference>
<dbReference type="Pfam" id="PF00042">
    <property type="entry name" value="Globin"/>
    <property type="match status" value="1"/>
</dbReference>
<gene>
    <name evidence="10" type="primary">LOC110576224</name>
</gene>
<dbReference type="InterPro" id="IPR050056">
    <property type="entry name" value="Hemoglobin_oxygen_transport"/>
</dbReference>
<dbReference type="GO" id="GO:0031721">
    <property type="term" value="F:hemoglobin alpha binding"/>
    <property type="evidence" value="ECO:0007669"/>
    <property type="project" value="TreeGrafter"/>
</dbReference>
<evidence type="ECO:0000256" key="1">
    <source>
        <dbReference type="ARBA" id="ARBA00008705"/>
    </source>
</evidence>
<dbReference type="GO" id="GO:0031720">
    <property type="term" value="F:haptoglobin binding"/>
    <property type="evidence" value="ECO:0007669"/>
    <property type="project" value="TreeGrafter"/>
</dbReference>
<dbReference type="GO" id="GO:0031838">
    <property type="term" value="C:haptoglobin-hemoglobin complex"/>
    <property type="evidence" value="ECO:0007669"/>
    <property type="project" value="TreeGrafter"/>
</dbReference>
<dbReference type="KEGG" id="nsu:110576224"/>
<evidence type="ECO:0000256" key="5">
    <source>
        <dbReference type="ARBA" id="ARBA00022723"/>
    </source>
</evidence>
<keyword evidence="4 7" id="KW-0561">Oxygen transport</keyword>